<evidence type="ECO:0000256" key="1">
    <source>
        <dbReference type="SAM" id="Phobius"/>
    </source>
</evidence>
<name>A0A9D4VAA2_ADICA</name>
<accession>A0A9D4VAA2</accession>
<dbReference type="EMBL" id="JABFUD020000003">
    <property type="protein sequence ID" value="KAI5082649.1"/>
    <property type="molecule type" value="Genomic_DNA"/>
</dbReference>
<keyword evidence="1" id="KW-1133">Transmembrane helix</keyword>
<keyword evidence="1" id="KW-0812">Transmembrane</keyword>
<feature type="transmembrane region" description="Helical" evidence="1">
    <location>
        <begin position="34"/>
        <end position="58"/>
    </location>
</feature>
<dbReference type="AlphaFoldDB" id="A0A9D4VAA2"/>
<protein>
    <submittedName>
        <fullName evidence="2">Uncharacterized protein</fullName>
    </submittedName>
</protein>
<dbReference type="Proteomes" id="UP000886520">
    <property type="component" value="Chromosome 2"/>
</dbReference>
<evidence type="ECO:0000313" key="3">
    <source>
        <dbReference type="Proteomes" id="UP000886520"/>
    </source>
</evidence>
<reference evidence="2" key="1">
    <citation type="submission" date="2021-01" db="EMBL/GenBank/DDBJ databases">
        <title>Adiantum capillus-veneris genome.</title>
        <authorList>
            <person name="Fang Y."/>
            <person name="Liao Q."/>
        </authorList>
    </citation>
    <scope>NUCLEOTIDE SEQUENCE</scope>
    <source>
        <strain evidence="2">H3</strain>
        <tissue evidence="2">Leaf</tissue>
    </source>
</reference>
<proteinExistence type="predicted"/>
<evidence type="ECO:0000313" key="2">
    <source>
        <dbReference type="EMBL" id="KAI5082649.1"/>
    </source>
</evidence>
<comment type="caution">
    <text evidence="2">The sequence shown here is derived from an EMBL/GenBank/DDBJ whole genome shotgun (WGS) entry which is preliminary data.</text>
</comment>
<gene>
    <name evidence="2" type="ORF">GOP47_0002392</name>
</gene>
<keyword evidence="3" id="KW-1185">Reference proteome</keyword>
<keyword evidence="1" id="KW-0472">Membrane</keyword>
<organism evidence="2 3">
    <name type="scientific">Adiantum capillus-veneris</name>
    <name type="common">Maidenhair fern</name>
    <dbReference type="NCBI Taxonomy" id="13818"/>
    <lineage>
        <taxon>Eukaryota</taxon>
        <taxon>Viridiplantae</taxon>
        <taxon>Streptophyta</taxon>
        <taxon>Embryophyta</taxon>
        <taxon>Tracheophyta</taxon>
        <taxon>Polypodiopsida</taxon>
        <taxon>Polypodiidae</taxon>
        <taxon>Polypodiales</taxon>
        <taxon>Pteridineae</taxon>
        <taxon>Pteridaceae</taxon>
        <taxon>Vittarioideae</taxon>
        <taxon>Adiantum</taxon>
    </lineage>
</organism>
<sequence>MCWSGRVMEARAGPEPPGGHPMCVLHVHLHSGVFGLGLSPLEAILCVFCMSIFIQVFLDPPAAHLNYVRPLLLHVNALQFTLFCDKSREFHHVINANYNLLLLLL</sequence>